<dbReference type="Proteomes" id="UP001596395">
    <property type="component" value="Unassembled WGS sequence"/>
</dbReference>
<comment type="caution">
    <text evidence="3">The sequence shown here is derived from an EMBL/GenBank/DDBJ whole genome shotgun (WGS) entry which is preliminary data.</text>
</comment>
<feature type="transmembrane region" description="Helical" evidence="1">
    <location>
        <begin position="110"/>
        <end position="127"/>
    </location>
</feature>
<feature type="transmembrane region" description="Helical" evidence="1">
    <location>
        <begin position="25"/>
        <end position="42"/>
    </location>
</feature>
<evidence type="ECO:0000313" key="3">
    <source>
        <dbReference type="EMBL" id="MFC6952812.1"/>
    </source>
</evidence>
<keyword evidence="3" id="KW-0378">Hydrolase</keyword>
<dbReference type="PANTHER" id="PTHR14859">
    <property type="entry name" value="CALCOFLUOR WHITE HYPERSENSITIVE PROTEIN PRECURSOR"/>
    <property type="match status" value="1"/>
</dbReference>
<feature type="transmembrane region" description="Helical" evidence="1">
    <location>
        <begin position="54"/>
        <end position="75"/>
    </location>
</feature>
<dbReference type="InterPro" id="IPR005135">
    <property type="entry name" value="Endo/exonuclease/phosphatase"/>
</dbReference>
<sequence length="641" mass="66226">MNWDGRLGRVVRDGRLGRVVRDGRLGRVALTAALVVVVAAALQRTASRVFVSNFSLSGPGLSALLLFGFLSVWTVPVVRRLGWARSVRAAVAVLPFAVVASALADPVLAGAGAVLALSLATPLLVALGARDPAFLPGLAVGVASVAAVRGWLGTLPAYATLGGTALLVGVAFVAGALALREDVPEPGASAVAWLAVFAQGLFLAYPAATAAWGGLGYAATAVATVAGVVLGAAWVGFGRALDRREAVVVAVAFALALGDVVWVGQLGPVAVFLMQATFLRLVAAGLRDDGASWLGLAQVVGVVAVVSQVLAANWAYVPGGAALAGHAPLSAFALAAAPVVAALLVLARDAAGVGGDPTELPDAARRDALTALAPGALAALSLAPGSLDAGDDGARAEGAPYDVVTLNVHQWIDGQRGGANYRDVRDLLAEHDPDVVGLQETEGGRYTTGSANPVRWLADELDYHYDYGVPTRRGGYGVAVLSKYPVLDTKVVSLPVHQSPARWALVATLDAPDGELQTITTHFQTDIPEDDEQLGEAQTILGELFSDDHERAVVLGDFNVQPNQDPAYDRLKRDLTDAWTAAGHPETGGGGTWPAHDPRQRIDYVWLEGDWTVSRCTRVGDAAVSDHLGVLATVDPGRGEN</sequence>
<keyword evidence="1" id="KW-0472">Membrane</keyword>
<feature type="transmembrane region" description="Helical" evidence="1">
    <location>
        <begin position="158"/>
        <end position="179"/>
    </location>
</feature>
<dbReference type="GO" id="GO:0004519">
    <property type="term" value="F:endonuclease activity"/>
    <property type="evidence" value="ECO:0007669"/>
    <property type="project" value="UniProtKB-KW"/>
</dbReference>
<dbReference type="Gene3D" id="3.60.10.10">
    <property type="entry name" value="Endonuclease/exonuclease/phosphatase"/>
    <property type="match status" value="1"/>
</dbReference>
<dbReference type="Pfam" id="PF03372">
    <property type="entry name" value="Exo_endo_phos"/>
    <property type="match status" value="1"/>
</dbReference>
<keyword evidence="3" id="KW-0540">Nuclease</keyword>
<keyword evidence="1" id="KW-1133">Transmembrane helix</keyword>
<evidence type="ECO:0000256" key="1">
    <source>
        <dbReference type="SAM" id="Phobius"/>
    </source>
</evidence>
<evidence type="ECO:0000313" key="4">
    <source>
        <dbReference type="Proteomes" id="UP001596395"/>
    </source>
</evidence>
<proteinExistence type="predicted"/>
<feature type="transmembrane region" description="Helical" evidence="1">
    <location>
        <begin position="134"/>
        <end position="152"/>
    </location>
</feature>
<organism evidence="3 4">
    <name type="scientific">Halorubellus litoreus</name>
    <dbReference type="NCBI Taxonomy" id="755308"/>
    <lineage>
        <taxon>Archaea</taxon>
        <taxon>Methanobacteriati</taxon>
        <taxon>Methanobacteriota</taxon>
        <taxon>Stenosarchaea group</taxon>
        <taxon>Halobacteria</taxon>
        <taxon>Halobacteriales</taxon>
        <taxon>Halorubellaceae</taxon>
        <taxon>Halorubellus</taxon>
    </lineage>
</organism>
<feature type="transmembrane region" description="Helical" evidence="1">
    <location>
        <begin position="191"/>
        <end position="208"/>
    </location>
</feature>
<feature type="transmembrane region" description="Helical" evidence="1">
    <location>
        <begin position="214"/>
        <end position="234"/>
    </location>
</feature>
<evidence type="ECO:0000259" key="2">
    <source>
        <dbReference type="Pfam" id="PF03372"/>
    </source>
</evidence>
<reference evidence="3 4" key="1">
    <citation type="journal article" date="2019" name="Int. J. Syst. Evol. Microbiol.">
        <title>The Global Catalogue of Microorganisms (GCM) 10K type strain sequencing project: providing services to taxonomists for standard genome sequencing and annotation.</title>
        <authorList>
            <consortium name="The Broad Institute Genomics Platform"/>
            <consortium name="The Broad Institute Genome Sequencing Center for Infectious Disease"/>
            <person name="Wu L."/>
            <person name="Ma J."/>
        </authorList>
    </citation>
    <scope>NUCLEOTIDE SEQUENCE [LARGE SCALE GENOMIC DNA]</scope>
    <source>
        <strain evidence="3 4">GX26</strain>
    </source>
</reference>
<feature type="transmembrane region" description="Helical" evidence="1">
    <location>
        <begin position="329"/>
        <end position="347"/>
    </location>
</feature>
<feature type="transmembrane region" description="Helical" evidence="1">
    <location>
        <begin position="293"/>
        <end position="317"/>
    </location>
</feature>
<feature type="transmembrane region" description="Helical" evidence="1">
    <location>
        <begin position="246"/>
        <end position="263"/>
    </location>
</feature>
<dbReference type="InterPro" id="IPR051916">
    <property type="entry name" value="GPI-anchor_lipid_remodeler"/>
</dbReference>
<accession>A0ABD5VFF8</accession>
<keyword evidence="3" id="KW-0255">Endonuclease</keyword>
<feature type="transmembrane region" description="Helical" evidence="1">
    <location>
        <begin position="87"/>
        <end position="104"/>
    </location>
</feature>
<dbReference type="PANTHER" id="PTHR14859:SF1">
    <property type="entry name" value="PGAP2-INTERACTING PROTEIN"/>
    <property type="match status" value="1"/>
</dbReference>
<dbReference type="SUPFAM" id="SSF56219">
    <property type="entry name" value="DNase I-like"/>
    <property type="match status" value="1"/>
</dbReference>
<dbReference type="AlphaFoldDB" id="A0ABD5VFF8"/>
<gene>
    <name evidence="3" type="ORF">ACFQGB_08030</name>
</gene>
<keyword evidence="1" id="KW-0812">Transmembrane</keyword>
<dbReference type="EMBL" id="JBHSXN010000002">
    <property type="protein sequence ID" value="MFC6952812.1"/>
    <property type="molecule type" value="Genomic_DNA"/>
</dbReference>
<dbReference type="RefSeq" id="WP_336349796.1">
    <property type="nucleotide sequence ID" value="NZ_JAZAQL010000002.1"/>
</dbReference>
<protein>
    <submittedName>
        <fullName evidence="3">Endonuclease/exonuclease/phosphatase family protein</fullName>
    </submittedName>
</protein>
<feature type="domain" description="Endonuclease/exonuclease/phosphatase" evidence="2">
    <location>
        <begin position="420"/>
        <end position="627"/>
    </location>
</feature>
<keyword evidence="4" id="KW-1185">Reference proteome</keyword>
<name>A0ABD5VFF8_9EURY</name>
<dbReference type="InterPro" id="IPR036691">
    <property type="entry name" value="Endo/exonu/phosph_ase_sf"/>
</dbReference>